<dbReference type="PROSITE" id="PS00166">
    <property type="entry name" value="ENOYL_COA_HYDRATASE"/>
    <property type="match status" value="1"/>
</dbReference>
<feature type="domain" description="Thiolase-like protein type 1 additional C-terminal" evidence="6">
    <location>
        <begin position="428"/>
        <end position="507"/>
    </location>
</feature>
<dbReference type="Pfam" id="PF00378">
    <property type="entry name" value="ECH_1"/>
    <property type="match status" value="1"/>
</dbReference>
<dbReference type="NCBIfam" id="NF006105">
    <property type="entry name" value="PRK08257.1-4"/>
    <property type="match status" value="1"/>
</dbReference>
<evidence type="ECO:0000259" key="6">
    <source>
        <dbReference type="Pfam" id="PF18313"/>
    </source>
</evidence>
<dbReference type="CDD" id="cd06558">
    <property type="entry name" value="crotonase-like"/>
    <property type="match status" value="1"/>
</dbReference>
<comment type="catalytic activity">
    <reaction evidence="3">
        <text>a (3S)-3-hydroxyacyl-CoA = a (2E)-enoyl-CoA + H2O</text>
        <dbReference type="Rhea" id="RHEA:16105"/>
        <dbReference type="ChEBI" id="CHEBI:15377"/>
        <dbReference type="ChEBI" id="CHEBI:57318"/>
        <dbReference type="ChEBI" id="CHEBI:58856"/>
        <dbReference type="EC" id="4.2.1.17"/>
    </reaction>
</comment>
<dbReference type="RefSeq" id="WP_306827863.1">
    <property type="nucleotide sequence ID" value="NZ_JAUSRA010000001.1"/>
</dbReference>
<protein>
    <submittedName>
        <fullName evidence="7">Acetyl-CoA C-acetyltransferase</fullName>
        <ecNumber evidence="7">2.3.1.9</ecNumber>
    </submittedName>
</protein>
<dbReference type="SUPFAM" id="SSF53901">
    <property type="entry name" value="Thiolase-like"/>
    <property type="match status" value="1"/>
</dbReference>
<dbReference type="InterPro" id="IPR001753">
    <property type="entry name" value="Enoyl-CoA_hydra/iso"/>
</dbReference>
<name>A0ABT9MNW5_9ACTN</name>
<keyword evidence="2" id="KW-0456">Lyase</keyword>
<dbReference type="Proteomes" id="UP001240984">
    <property type="component" value="Unassembled WGS sequence"/>
</dbReference>
<comment type="caution">
    <text evidence="7">The sequence shown here is derived from an EMBL/GenBank/DDBJ whole genome shotgun (WGS) entry which is preliminary data.</text>
</comment>
<keyword evidence="7" id="KW-0012">Acyltransferase</keyword>
<dbReference type="InterPro" id="IPR029045">
    <property type="entry name" value="ClpP/crotonase-like_dom_sf"/>
</dbReference>
<dbReference type="EC" id="2.3.1.9" evidence="7"/>
<dbReference type="InterPro" id="IPR018376">
    <property type="entry name" value="Enoyl-CoA_hyd/isom_CS"/>
</dbReference>
<dbReference type="Gene3D" id="3.40.47.10">
    <property type="match status" value="1"/>
</dbReference>
<accession>A0ABT9MNW5</accession>
<dbReference type="SUPFAM" id="SSF52096">
    <property type="entry name" value="ClpP/crotonase"/>
    <property type="match status" value="1"/>
</dbReference>
<dbReference type="PANTHER" id="PTHR11941">
    <property type="entry name" value="ENOYL-COA HYDRATASE-RELATED"/>
    <property type="match status" value="1"/>
</dbReference>
<dbReference type="InterPro" id="IPR016039">
    <property type="entry name" value="Thiolase-like"/>
</dbReference>
<dbReference type="GO" id="GO:0003985">
    <property type="term" value="F:acetyl-CoA C-acetyltransferase activity"/>
    <property type="evidence" value="ECO:0007669"/>
    <property type="project" value="UniProtKB-EC"/>
</dbReference>
<evidence type="ECO:0000313" key="8">
    <source>
        <dbReference type="Proteomes" id="UP001240984"/>
    </source>
</evidence>
<evidence type="ECO:0000256" key="4">
    <source>
        <dbReference type="ARBA" id="ARBA00023717"/>
    </source>
</evidence>
<dbReference type="InterPro" id="IPR014748">
    <property type="entry name" value="Enoyl-CoA_hydra_C"/>
</dbReference>
<keyword evidence="7" id="KW-0808">Transferase</keyword>
<comment type="catalytic activity">
    <reaction evidence="4">
        <text>a 4-saturated-(3S)-3-hydroxyacyl-CoA = a (3E)-enoyl-CoA + H2O</text>
        <dbReference type="Rhea" id="RHEA:20724"/>
        <dbReference type="ChEBI" id="CHEBI:15377"/>
        <dbReference type="ChEBI" id="CHEBI:58521"/>
        <dbReference type="ChEBI" id="CHEBI:137480"/>
        <dbReference type="EC" id="4.2.1.17"/>
    </reaction>
</comment>
<evidence type="ECO:0000256" key="2">
    <source>
        <dbReference type="ARBA" id="ARBA00023239"/>
    </source>
</evidence>
<keyword evidence="8" id="KW-1185">Reference proteome</keyword>
<dbReference type="Gene3D" id="2.40.50.840">
    <property type="match status" value="1"/>
</dbReference>
<dbReference type="Gene3D" id="3.90.226.10">
    <property type="entry name" value="2-enoyl-CoA Hydratase, Chain A, domain 1"/>
    <property type="match status" value="1"/>
</dbReference>
<evidence type="ECO:0000313" key="7">
    <source>
        <dbReference type="EMBL" id="MDP9792978.1"/>
    </source>
</evidence>
<comment type="similarity">
    <text evidence="1 5">Belongs to the enoyl-CoA hydratase/isomerase family.</text>
</comment>
<evidence type="ECO:0000256" key="5">
    <source>
        <dbReference type="RuleBase" id="RU003707"/>
    </source>
</evidence>
<dbReference type="Gene3D" id="1.10.12.10">
    <property type="entry name" value="Lyase 2-enoyl-coa Hydratase, Chain A, domain 2"/>
    <property type="match status" value="1"/>
</dbReference>
<sequence>MSHTIEDLDPRTPVVVGVGQASERLGDADYRRRSPVDLAADAALEALADTGADTAAVVPAIDTVAGIRQFEISVPGARAPLGRSDNFPRSVAGRIGAAPRRAVLDVGGGQGPQHLVNEFAATIAAGGAEVALLFGSEAISTIEKFARVDDKPDFTEHADGDLEDRGYGLRGMSSRHQAAHGMTDAPTQYSMIENARRARLKLSREEYAAAMGQLFAPFTRVAAANPHAAAPVERSAEELVTVTEANRIIAEPYTRYVVAREKVNQGAAVLIMSVAAARRLGVPVEKWVFLAGHADLRERDLIERADLSSSPAAVTAARHALEVAGIGVDDLTTIDLYSCFPAPVFNITDAFGLSPDDPRGLTLTGGLPFFGGAGNNYSMHAIADTVQRARQAPGSYGFVGANGGIMSKYSTGVYTTTPRPWAADRSADLQAEIDAWPAPAEARQADGWATIETYTIKHGRDGTRTGIVIGRLEADGRRFVARGDDRDTGLLELLGAGEPAGARVYARSFGFGNRVTTTEAAMNALFPIEPAVLRDRYEHVLVRRDGHLLEVTINRPDARNSLHPMANDELDHVFDAYFADEDLWVAILTGAGEKAFSAGNDLIYSGSGKPMWVPKNGFAGLTGRRRMTKPVIAAVNGFAMGGGCEIALACHLVVADATARFALSEVKIGLVAGAGGVVRLPRTVPQKLATEMILTGRRLSADEALSHGLVNRVTPAGEALRGARELAAEILDSSPTSVRVSLQMMEETCGIPDVVDAVTHHSKALDELLVSEDAAEGPRAFAQKRRPVWRNR</sequence>
<proteinExistence type="inferred from homology"/>
<organism evidence="7 8">
    <name type="scientific">Catenuloplanes nepalensis</name>
    <dbReference type="NCBI Taxonomy" id="587533"/>
    <lineage>
        <taxon>Bacteria</taxon>
        <taxon>Bacillati</taxon>
        <taxon>Actinomycetota</taxon>
        <taxon>Actinomycetes</taxon>
        <taxon>Micromonosporales</taxon>
        <taxon>Micromonosporaceae</taxon>
        <taxon>Catenuloplanes</taxon>
    </lineage>
</organism>
<gene>
    <name evidence="7" type="ORF">J2S43_001490</name>
</gene>
<evidence type="ECO:0000256" key="3">
    <source>
        <dbReference type="ARBA" id="ARBA00023709"/>
    </source>
</evidence>
<dbReference type="InterPro" id="IPR040771">
    <property type="entry name" value="TLP1_add_C"/>
</dbReference>
<evidence type="ECO:0000256" key="1">
    <source>
        <dbReference type="ARBA" id="ARBA00005254"/>
    </source>
</evidence>
<dbReference type="EMBL" id="JAUSRA010000001">
    <property type="protein sequence ID" value="MDP9792978.1"/>
    <property type="molecule type" value="Genomic_DNA"/>
</dbReference>
<reference evidence="7 8" key="1">
    <citation type="submission" date="2023-07" db="EMBL/GenBank/DDBJ databases">
        <title>Sequencing the genomes of 1000 actinobacteria strains.</title>
        <authorList>
            <person name="Klenk H.-P."/>
        </authorList>
    </citation>
    <scope>NUCLEOTIDE SEQUENCE [LARGE SCALE GENOMIC DNA]</scope>
    <source>
        <strain evidence="7 8">DSM 44710</strain>
    </source>
</reference>
<dbReference type="PANTHER" id="PTHR11941:SF54">
    <property type="entry name" value="ENOYL-COA HYDRATASE, MITOCHONDRIAL"/>
    <property type="match status" value="1"/>
</dbReference>
<dbReference type="Pfam" id="PF18313">
    <property type="entry name" value="TLP1_add_C"/>
    <property type="match status" value="1"/>
</dbReference>